<dbReference type="AlphaFoldDB" id="A0A8J7G8W0"/>
<dbReference type="RefSeq" id="WP_197002914.1">
    <property type="nucleotide sequence ID" value="NZ_BONS01000002.1"/>
</dbReference>
<keyword evidence="2" id="KW-0805">Transcription regulation</keyword>
<evidence type="ECO:0000313" key="8">
    <source>
        <dbReference type="Proteomes" id="UP000622552"/>
    </source>
</evidence>
<dbReference type="GO" id="GO:0003677">
    <property type="term" value="F:DNA binding"/>
    <property type="evidence" value="ECO:0007669"/>
    <property type="project" value="UniProtKB-UniRule"/>
</dbReference>
<dbReference type="GO" id="GO:0043531">
    <property type="term" value="F:ADP binding"/>
    <property type="evidence" value="ECO:0007669"/>
    <property type="project" value="InterPro"/>
</dbReference>
<dbReference type="SMART" id="SM00382">
    <property type="entry name" value="AAA"/>
    <property type="match status" value="1"/>
</dbReference>
<dbReference type="PANTHER" id="PTHR35807">
    <property type="entry name" value="TRANSCRIPTIONAL REGULATOR REDD-RELATED"/>
    <property type="match status" value="1"/>
</dbReference>
<dbReference type="GO" id="GO:0006355">
    <property type="term" value="P:regulation of DNA-templated transcription"/>
    <property type="evidence" value="ECO:0007669"/>
    <property type="project" value="InterPro"/>
</dbReference>
<dbReference type="PROSITE" id="PS51755">
    <property type="entry name" value="OMPR_PHOB"/>
    <property type="match status" value="1"/>
</dbReference>
<dbReference type="InterPro" id="IPR011990">
    <property type="entry name" value="TPR-like_helical_dom_sf"/>
</dbReference>
<keyword evidence="4" id="KW-0804">Transcription</keyword>
<evidence type="ECO:0000256" key="5">
    <source>
        <dbReference type="PROSITE-ProRule" id="PRU01091"/>
    </source>
</evidence>
<dbReference type="SUPFAM" id="SSF48452">
    <property type="entry name" value="TPR-like"/>
    <property type="match status" value="2"/>
</dbReference>
<evidence type="ECO:0000256" key="1">
    <source>
        <dbReference type="ARBA" id="ARBA00005820"/>
    </source>
</evidence>
<dbReference type="PANTHER" id="PTHR35807:SF1">
    <property type="entry name" value="TRANSCRIPTIONAL REGULATOR REDD"/>
    <property type="match status" value="1"/>
</dbReference>
<accession>A0A8J7G8W0</accession>
<feature type="DNA-binding region" description="OmpR/PhoB-type" evidence="5">
    <location>
        <begin position="1"/>
        <end position="91"/>
    </location>
</feature>
<dbReference type="SUPFAM" id="SSF52540">
    <property type="entry name" value="P-loop containing nucleoside triphosphate hydrolases"/>
    <property type="match status" value="1"/>
</dbReference>
<dbReference type="InterPro" id="IPR051677">
    <property type="entry name" value="AfsR-DnrI-RedD_regulator"/>
</dbReference>
<dbReference type="EMBL" id="JADOUF010000001">
    <property type="protein sequence ID" value="MBG6135858.1"/>
    <property type="molecule type" value="Genomic_DNA"/>
</dbReference>
<evidence type="ECO:0000256" key="3">
    <source>
        <dbReference type="ARBA" id="ARBA00023125"/>
    </source>
</evidence>
<comment type="caution">
    <text evidence="7">The sequence shown here is derived from an EMBL/GenBank/DDBJ whole genome shotgun (WGS) entry which is preliminary data.</text>
</comment>
<sequence>MEFGVLGEIEARSHGQRIDIGHIRQQCVLAVLLVEANHPVPRGTLADRVWGQARPRSVDGSLYSYLSRLRRALQVTGVDIERRPGGYVLTADPVTVDMHHFRRLVDEARAAVGDERALHLFDTALRLWRGQAFGNLDTPWLGEVRDTLDRERLAAELDRDDLRLRTGQHSTMLAELHERAVAHPLDERVAGQLMLALYRSGRQADALEQYDRTRRLLATELGSDPGQPLRALHLRILNAHPDLLAAPAAPAVPRQLPADSAQFIGRAADLDRLDATLGGGPVLISGPPGAGKTALAVHWAHRHAALYPHGQLYVNLNGYAPSAPLDPGHVLAAFLRALGVPPEAVPADREEAAALYRSLLADRRILVVLDNARTAEQVRALLPAGPGCLALITSRDPLAGLLARDGAQVVAIDMLAPDEAVALLARTVPPARAAAEPLALTELARRCAYLPLALRIAAANLTSQPRRSISGYVAELDRGGRLAALTADGDEMYAVRAAYTLSYRALSPTARILFALLGAVSLAEVSAGAASALLDVSPPDAARVLAELADAHLLQRTAADRYTFHDLLRELAVECAAGPVPDHRAAADRVLRWYLHTAHRAYLLLYPPGRQSPPDPAQTPAHLPDLVDYDGALAWCEAERANFLTVMDTAAAHARPDLVSQLANALISYYDVTKHWDDWLRSGRLGADAAGRLGAHGLRARLLNFMGVAHGQRDELDQAVAHHERALAICREIDDPELEGVTLTSLGVTYDELGRREEAVTAHLEAVRIRGELGDTDGESMSLSNLGHTYHRMGKHAQAIECMLAALPVQRRLNSLQTVGDILHGLGEVHHELGRHAEAIDYFEQGLQAARAVQHRWGVALLLDGLGRALHATGQSHRAHACWAEAVDLWTGLNPKGTAHMFDRRATCCTGTGA</sequence>
<dbReference type="SUPFAM" id="SSF46894">
    <property type="entry name" value="C-terminal effector domain of the bipartite response regulators"/>
    <property type="match status" value="1"/>
</dbReference>
<dbReference type="InterPro" id="IPR019734">
    <property type="entry name" value="TPR_rpt"/>
</dbReference>
<feature type="domain" description="OmpR/PhoB-type" evidence="6">
    <location>
        <begin position="1"/>
        <end position="91"/>
    </location>
</feature>
<evidence type="ECO:0000313" key="7">
    <source>
        <dbReference type="EMBL" id="MBG6135858.1"/>
    </source>
</evidence>
<dbReference type="InterPro" id="IPR003593">
    <property type="entry name" value="AAA+_ATPase"/>
</dbReference>
<dbReference type="Pfam" id="PF03704">
    <property type="entry name" value="BTAD"/>
    <property type="match status" value="1"/>
</dbReference>
<dbReference type="SMART" id="SM00028">
    <property type="entry name" value="TPR"/>
    <property type="match status" value="5"/>
</dbReference>
<proteinExistence type="inferred from homology"/>
<reference evidence="7" key="1">
    <citation type="submission" date="2020-11" db="EMBL/GenBank/DDBJ databases">
        <title>Sequencing the genomes of 1000 actinobacteria strains.</title>
        <authorList>
            <person name="Klenk H.-P."/>
        </authorList>
    </citation>
    <scope>NUCLEOTIDE SEQUENCE</scope>
    <source>
        <strain evidence="7">DSM 45356</strain>
    </source>
</reference>
<comment type="similarity">
    <text evidence="1">Belongs to the AfsR/DnrI/RedD regulatory family.</text>
</comment>
<evidence type="ECO:0000256" key="2">
    <source>
        <dbReference type="ARBA" id="ARBA00023015"/>
    </source>
</evidence>
<dbReference type="InterPro" id="IPR027417">
    <property type="entry name" value="P-loop_NTPase"/>
</dbReference>
<gene>
    <name evidence="7" type="ORF">IW245_002052</name>
</gene>
<dbReference type="Pfam" id="PF13424">
    <property type="entry name" value="TPR_12"/>
    <property type="match status" value="2"/>
</dbReference>
<keyword evidence="8" id="KW-1185">Reference proteome</keyword>
<dbReference type="Gene3D" id="3.40.50.300">
    <property type="entry name" value="P-loop containing nucleotide triphosphate hydrolases"/>
    <property type="match status" value="1"/>
</dbReference>
<dbReference type="CDD" id="cd15831">
    <property type="entry name" value="BTAD"/>
    <property type="match status" value="1"/>
</dbReference>
<protein>
    <submittedName>
        <fullName evidence="7">DNA-binding SARP family transcriptional activator/tetratricopeptide (TPR) repeat protein</fullName>
    </submittedName>
</protein>
<dbReference type="InterPro" id="IPR016032">
    <property type="entry name" value="Sig_transdc_resp-reg_C-effctor"/>
</dbReference>
<organism evidence="7 8">
    <name type="scientific">Longispora fulva</name>
    <dbReference type="NCBI Taxonomy" id="619741"/>
    <lineage>
        <taxon>Bacteria</taxon>
        <taxon>Bacillati</taxon>
        <taxon>Actinomycetota</taxon>
        <taxon>Actinomycetes</taxon>
        <taxon>Micromonosporales</taxon>
        <taxon>Micromonosporaceae</taxon>
        <taxon>Longispora</taxon>
    </lineage>
</organism>
<dbReference type="InterPro" id="IPR001867">
    <property type="entry name" value="OmpR/PhoB-type_DNA-bd"/>
</dbReference>
<evidence type="ECO:0000259" key="6">
    <source>
        <dbReference type="PROSITE" id="PS51755"/>
    </source>
</evidence>
<keyword evidence="3 5" id="KW-0238">DNA-binding</keyword>
<dbReference type="InterPro" id="IPR036388">
    <property type="entry name" value="WH-like_DNA-bd_sf"/>
</dbReference>
<dbReference type="Proteomes" id="UP000622552">
    <property type="component" value="Unassembled WGS sequence"/>
</dbReference>
<dbReference type="PRINTS" id="PR00364">
    <property type="entry name" value="DISEASERSIST"/>
</dbReference>
<dbReference type="Gene3D" id="1.10.10.10">
    <property type="entry name" value="Winged helix-like DNA-binding domain superfamily/Winged helix DNA-binding domain"/>
    <property type="match status" value="1"/>
</dbReference>
<dbReference type="SMART" id="SM01043">
    <property type="entry name" value="BTAD"/>
    <property type="match status" value="1"/>
</dbReference>
<dbReference type="InterPro" id="IPR005158">
    <property type="entry name" value="BTAD"/>
</dbReference>
<name>A0A8J7G8W0_9ACTN</name>
<dbReference type="Gene3D" id="1.25.40.10">
    <property type="entry name" value="Tetratricopeptide repeat domain"/>
    <property type="match status" value="2"/>
</dbReference>
<dbReference type="SMART" id="SM00862">
    <property type="entry name" value="Trans_reg_C"/>
    <property type="match status" value="1"/>
</dbReference>
<dbReference type="GO" id="GO:0000160">
    <property type="term" value="P:phosphorelay signal transduction system"/>
    <property type="evidence" value="ECO:0007669"/>
    <property type="project" value="InterPro"/>
</dbReference>
<evidence type="ECO:0000256" key="4">
    <source>
        <dbReference type="ARBA" id="ARBA00023163"/>
    </source>
</evidence>